<sequence length="542" mass="58462">MGDKTVLVARRIYTMDARRPVATHLAHQNGRILAIGGAEECPKDARIDTRFADSFLIPGFVEGHSHFMEGQAWSYLYLGFFDRQGPDGRVHPGLKTKAAVLGALAHAAATTEGAVIGAWAFDPIYLSGTRLTLEDLDGISRTLPVIVTHASGHIITVNSVVLTKMGITATSDLDGMLRQDDGQISGELTGPDLINRAQRVVGESAFSQGLDVSDIRSFASIARRAGVTTAADLFSDMSDKTVTAYRQTAEDNTIPLRMVPALGALLYPGAKALERLREVESFSHEKLYFGAVKLILDGSIQGFTARLRWPGYHNGAPNGLWYVAPPQLEEIVEHLHAAGVQLHIHTNGDEATELAVNVLDRVLAHHPRPDHRHTLQHCQLADPALFRRIAALGLCCNLFSNHIFYWGDQHVEKTLGLARAKRMNAARTALDHGIALALHSDAPVTPLAPLFTAWCAVERLTASGRVLGAEEAIGVEEALRAVTLGAAYTLHLDHAVGSLEVGKFADMAVLDSDPFAGPAADLWKIGVRGTVFSGQYFAADAP</sequence>
<dbReference type="AlphaFoldDB" id="A0A270BG58"/>
<proteinExistence type="predicted"/>
<dbReference type="InterPro" id="IPR013108">
    <property type="entry name" value="Amidohydro_3"/>
</dbReference>
<dbReference type="InterPro" id="IPR011059">
    <property type="entry name" value="Metal-dep_hydrolase_composite"/>
</dbReference>
<organism evidence="2 3">
    <name type="scientific">Acetobacter syzygii</name>
    <dbReference type="NCBI Taxonomy" id="146476"/>
    <lineage>
        <taxon>Bacteria</taxon>
        <taxon>Pseudomonadati</taxon>
        <taxon>Pseudomonadota</taxon>
        <taxon>Alphaproteobacteria</taxon>
        <taxon>Acetobacterales</taxon>
        <taxon>Acetobacteraceae</taxon>
        <taxon>Acetobacter</taxon>
    </lineage>
</organism>
<protein>
    <submittedName>
        <fullName evidence="2">Amidohydrolase</fullName>
    </submittedName>
</protein>
<dbReference type="InterPro" id="IPR032466">
    <property type="entry name" value="Metal_Hydrolase"/>
</dbReference>
<dbReference type="Proteomes" id="UP000216033">
    <property type="component" value="Unassembled WGS sequence"/>
</dbReference>
<name>A0A270BG58_9PROT</name>
<accession>A0A270BG58</accession>
<dbReference type="Gene3D" id="3.10.310.70">
    <property type="match status" value="1"/>
</dbReference>
<dbReference type="CDD" id="cd01300">
    <property type="entry name" value="YtcJ_like"/>
    <property type="match status" value="1"/>
</dbReference>
<dbReference type="GO" id="GO:0016810">
    <property type="term" value="F:hydrolase activity, acting on carbon-nitrogen (but not peptide) bonds"/>
    <property type="evidence" value="ECO:0007669"/>
    <property type="project" value="InterPro"/>
</dbReference>
<keyword evidence="3" id="KW-1185">Reference proteome</keyword>
<dbReference type="SUPFAM" id="SSF51556">
    <property type="entry name" value="Metallo-dependent hydrolases"/>
    <property type="match status" value="1"/>
</dbReference>
<dbReference type="Pfam" id="PF07969">
    <property type="entry name" value="Amidohydro_3"/>
    <property type="match status" value="1"/>
</dbReference>
<dbReference type="OrthoDB" id="9811399at2"/>
<dbReference type="EMBL" id="NDFP01000009">
    <property type="protein sequence ID" value="PAL24019.1"/>
    <property type="molecule type" value="Genomic_DNA"/>
</dbReference>
<keyword evidence="2" id="KW-0378">Hydrolase</keyword>
<feature type="domain" description="Amidohydrolase 3" evidence="1">
    <location>
        <begin position="55"/>
        <end position="535"/>
    </location>
</feature>
<dbReference type="Gene3D" id="2.30.40.10">
    <property type="entry name" value="Urease, subunit C, domain 1"/>
    <property type="match status" value="1"/>
</dbReference>
<evidence type="ECO:0000313" key="2">
    <source>
        <dbReference type="EMBL" id="PAL24019.1"/>
    </source>
</evidence>
<comment type="caution">
    <text evidence="2">The sequence shown here is derived from an EMBL/GenBank/DDBJ whole genome shotgun (WGS) entry which is preliminary data.</text>
</comment>
<evidence type="ECO:0000313" key="3">
    <source>
        <dbReference type="Proteomes" id="UP000216033"/>
    </source>
</evidence>
<gene>
    <name evidence="2" type="ORF">B9K05_09415</name>
</gene>
<evidence type="ECO:0000259" key="1">
    <source>
        <dbReference type="Pfam" id="PF07969"/>
    </source>
</evidence>
<dbReference type="Gene3D" id="3.20.20.140">
    <property type="entry name" value="Metal-dependent hydrolases"/>
    <property type="match status" value="1"/>
</dbReference>
<dbReference type="InterPro" id="IPR033932">
    <property type="entry name" value="YtcJ-like"/>
</dbReference>
<reference evidence="2 3" key="1">
    <citation type="submission" date="2017-04" db="EMBL/GenBank/DDBJ databases">
        <title>Kefir bacterial isolates.</title>
        <authorList>
            <person name="Kim Y."/>
            <person name="Blasche S."/>
            <person name="Patil K.R."/>
        </authorList>
    </citation>
    <scope>NUCLEOTIDE SEQUENCE [LARGE SCALE GENOMIC DNA]</scope>
    <source>
        <strain evidence="2 3">KR-2</strain>
    </source>
</reference>
<dbReference type="RefSeq" id="WP_095351589.1">
    <property type="nucleotide sequence ID" value="NZ_NDFO01000009.1"/>
</dbReference>
<dbReference type="PANTHER" id="PTHR22642">
    <property type="entry name" value="IMIDAZOLONEPROPIONASE"/>
    <property type="match status" value="1"/>
</dbReference>
<dbReference type="SUPFAM" id="SSF51338">
    <property type="entry name" value="Composite domain of metallo-dependent hydrolases"/>
    <property type="match status" value="1"/>
</dbReference>
<dbReference type="PANTHER" id="PTHR22642:SF2">
    <property type="entry name" value="PROTEIN LONG AFTER FAR-RED 3"/>
    <property type="match status" value="1"/>
</dbReference>